<dbReference type="RefSeq" id="WP_031471164.1">
    <property type="nucleotide sequence ID" value="NZ_FOIL01000012.1"/>
</dbReference>
<evidence type="ECO:0000313" key="3">
    <source>
        <dbReference type="EMBL" id="SFR64226.1"/>
    </source>
</evidence>
<proteinExistence type="predicted"/>
<keyword evidence="2" id="KW-0689">Ribosomal protein</keyword>
<reference evidence="4 5" key="1">
    <citation type="submission" date="2016-10" db="EMBL/GenBank/DDBJ databases">
        <authorList>
            <person name="de Groot N.N."/>
        </authorList>
    </citation>
    <scope>NUCLEOTIDE SEQUENCE [LARGE SCALE GENOMIC DNA]</scope>
    <source>
        <strain evidence="3 5">F</strain>
        <strain evidence="2 4">KH1P1</strain>
    </source>
</reference>
<dbReference type="Proteomes" id="UP000214760">
    <property type="component" value="Unassembled WGS sequence"/>
</dbReference>
<dbReference type="Gene3D" id="3.30.1330.30">
    <property type="match status" value="1"/>
</dbReference>
<dbReference type="SUPFAM" id="SSF55315">
    <property type="entry name" value="L30e-like"/>
    <property type="match status" value="1"/>
</dbReference>
<evidence type="ECO:0000313" key="2">
    <source>
        <dbReference type="EMBL" id="SET32034.1"/>
    </source>
</evidence>
<dbReference type="EMBL" id="FOZC01000001">
    <property type="protein sequence ID" value="SFR64226.1"/>
    <property type="molecule type" value="Genomic_DNA"/>
</dbReference>
<feature type="domain" description="Ribosomal protein eL8/eL30/eS12/Gadd45" evidence="1">
    <location>
        <begin position="7"/>
        <end position="95"/>
    </location>
</feature>
<dbReference type="InterPro" id="IPR029064">
    <property type="entry name" value="Ribosomal_eL30-like_sf"/>
</dbReference>
<dbReference type="AlphaFoldDB" id="A0A1I0DHU9"/>
<dbReference type="Proteomes" id="UP000199820">
    <property type="component" value="Unassembled WGS sequence"/>
</dbReference>
<dbReference type="Pfam" id="PF01248">
    <property type="entry name" value="Ribosomal_L7Ae"/>
    <property type="match status" value="1"/>
</dbReference>
<evidence type="ECO:0000313" key="4">
    <source>
        <dbReference type="Proteomes" id="UP000199820"/>
    </source>
</evidence>
<gene>
    <name evidence="3" type="ORF">SAMN02910262_00190</name>
    <name evidence="2" type="ORF">SAMN04487771_101249</name>
</gene>
<keyword evidence="4" id="KW-1185">Reference proteome</keyword>
<dbReference type="GO" id="GO:0005840">
    <property type="term" value="C:ribosome"/>
    <property type="evidence" value="ECO:0007669"/>
    <property type="project" value="UniProtKB-KW"/>
</dbReference>
<dbReference type="OrthoDB" id="9794863at2"/>
<evidence type="ECO:0000313" key="5">
    <source>
        <dbReference type="Proteomes" id="UP000214760"/>
    </source>
</evidence>
<dbReference type="STRING" id="1526.SAMN02910262_00190"/>
<name>A0A1I0DHU9_9FIRM</name>
<organism evidence="2 4">
    <name type="scientific">[Clostridium] aminophilum</name>
    <dbReference type="NCBI Taxonomy" id="1526"/>
    <lineage>
        <taxon>Bacteria</taxon>
        <taxon>Bacillati</taxon>
        <taxon>Bacillota</taxon>
        <taxon>Clostridia</taxon>
        <taxon>Lachnospirales</taxon>
        <taxon>Lachnospiraceae</taxon>
    </lineage>
</organism>
<protein>
    <submittedName>
        <fullName evidence="2">Ribosomal protein L7Ae</fullName>
    </submittedName>
</protein>
<sequence length="111" mass="12037">MEAKSKILNFLGLARKAGKLSPGGFMTEKTVKGNRACLVLVSEEASDNTKKSFLNMCTHYKVPIYLFAGKEELGGAIGKEMCTTLAVTDPGFSRQIEKLLIENGGSEYEGK</sequence>
<dbReference type="InterPro" id="IPR004038">
    <property type="entry name" value="Ribosomal_eL8/eL30/eS12/Gad45"/>
</dbReference>
<keyword evidence="2" id="KW-0687">Ribonucleoprotein</keyword>
<evidence type="ECO:0000259" key="1">
    <source>
        <dbReference type="Pfam" id="PF01248"/>
    </source>
</evidence>
<dbReference type="EMBL" id="FOIL01000012">
    <property type="protein sequence ID" value="SET32034.1"/>
    <property type="molecule type" value="Genomic_DNA"/>
</dbReference>
<accession>A0A1I0DHU9</accession>
<dbReference type="eggNOG" id="COG1358">
    <property type="taxonomic scope" value="Bacteria"/>
</dbReference>